<accession>A0A7R9I0F1</accession>
<sequence length="157" mass="17227">MKARIIPAPIPGYTATSIEKISGFRKGGEVQGQRGFQPILLSSYTSGKVNKSELEVKEEWGNIPQSEVQADFSSKKELCQSFTQYQHEEVYPNLCAGRVENNFGKTTLSTPDQDSNLDLTVISNLVYCESSALDHEATKAVTKDASIIGKALCTHCH</sequence>
<gene>
    <name evidence="1" type="ORF">TBIB3V08_LOCUS5281</name>
</gene>
<dbReference type="EMBL" id="OD565883">
    <property type="protein sequence ID" value="CAD7442862.1"/>
    <property type="molecule type" value="Genomic_DNA"/>
</dbReference>
<proteinExistence type="predicted"/>
<organism evidence="1">
    <name type="scientific">Timema bartmani</name>
    <dbReference type="NCBI Taxonomy" id="61472"/>
    <lineage>
        <taxon>Eukaryota</taxon>
        <taxon>Metazoa</taxon>
        <taxon>Ecdysozoa</taxon>
        <taxon>Arthropoda</taxon>
        <taxon>Hexapoda</taxon>
        <taxon>Insecta</taxon>
        <taxon>Pterygota</taxon>
        <taxon>Neoptera</taxon>
        <taxon>Polyneoptera</taxon>
        <taxon>Phasmatodea</taxon>
        <taxon>Timematodea</taxon>
        <taxon>Timematoidea</taxon>
        <taxon>Timematidae</taxon>
        <taxon>Timema</taxon>
    </lineage>
</organism>
<reference evidence="1" key="1">
    <citation type="submission" date="2020-11" db="EMBL/GenBank/DDBJ databases">
        <authorList>
            <person name="Tran Van P."/>
        </authorList>
    </citation>
    <scope>NUCLEOTIDE SEQUENCE</scope>
</reference>
<name>A0A7R9I0F1_9NEOP</name>
<protein>
    <submittedName>
        <fullName evidence="1">Uncharacterized protein</fullName>
    </submittedName>
</protein>
<dbReference type="AlphaFoldDB" id="A0A7R9I0F1"/>
<evidence type="ECO:0000313" key="1">
    <source>
        <dbReference type="EMBL" id="CAD7442862.1"/>
    </source>
</evidence>